<evidence type="ECO:0000313" key="1">
    <source>
        <dbReference type="EMBL" id="UNH61274.1"/>
    </source>
</evidence>
<dbReference type="Proteomes" id="UP000829362">
    <property type="component" value="Segment"/>
</dbReference>
<protein>
    <submittedName>
        <fullName evidence="1">Uncharacterized protein</fullName>
    </submittedName>
</protein>
<organism evidence="1 2">
    <name type="scientific">Synechococcus phage S-SZBM1</name>
    <dbReference type="NCBI Taxonomy" id="2926475"/>
    <lineage>
        <taxon>Viruses</taxon>
        <taxon>Duplodnaviria</taxon>
        <taxon>Heunggongvirae</taxon>
        <taxon>Uroviricota</taxon>
        <taxon>Caudoviricetes</taxon>
        <taxon>Pantevenvirales</taxon>
        <taxon>Kyanoviridae</taxon>
        <taxon>Shenzhenivirus</taxon>
        <taxon>Shenzhenivirus sszbm1</taxon>
    </lineage>
</organism>
<name>A0AC61TSS8_9CAUD</name>
<keyword evidence="2" id="KW-1185">Reference proteome</keyword>
<reference evidence="1" key="1">
    <citation type="submission" date="2021-11" db="EMBL/GenBank/DDBJ databases">
        <authorList>
            <person name="Rong C."/>
            <person name="Yang Y."/>
            <person name="Li S."/>
            <person name="Zhou K."/>
            <person name="Xu Y."/>
            <person name="Zhang R."/>
            <person name="Zhang Y."/>
        </authorList>
    </citation>
    <scope>NUCLEOTIDE SEQUENCE</scope>
</reference>
<sequence>MKCKVQLYRSGVVFEEIVIASDYQQARKIALARNPDATVVGVTAVF</sequence>
<proteinExistence type="predicted"/>
<evidence type="ECO:0000313" key="2">
    <source>
        <dbReference type="Proteomes" id="UP000829362"/>
    </source>
</evidence>
<dbReference type="EMBL" id="OL473597">
    <property type="protein sequence ID" value="UNH61274.1"/>
    <property type="molecule type" value="Genomic_DNA"/>
</dbReference>
<accession>A0AC61TSS8</accession>
<gene>
    <name evidence="1" type="ORF">SSZBM1_157</name>
</gene>